<dbReference type="InterPro" id="IPR036116">
    <property type="entry name" value="FN3_sf"/>
</dbReference>
<dbReference type="AlphaFoldDB" id="A0A7K4C073"/>
<accession>A0A7K4C073</accession>
<dbReference type="SUPFAM" id="SSF49265">
    <property type="entry name" value="Fibronectin type III"/>
    <property type="match status" value="1"/>
</dbReference>
<dbReference type="Proteomes" id="UP000526302">
    <property type="component" value="Unassembled WGS sequence"/>
</dbReference>
<name>A0A7K4C073_9ARCH</name>
<evidence type="ECO:0000313" key="2">
    <source>
        <dbReference type="Proteomes" id="UP000526302"/>
    </source>
</evidence>
<dbReference type="InterPro" id="IPR013783">
    <property type="entry name" value="Ig-like_fold"/>
</dbReference>
<protein>
    <recommendedName>
        <fullName evidence="3">Fibronectin type-III domain-containing protein</fullName>
    </recommendedName>
</protein>
<dbReference type="Gene3D" id="2.60.40.10">
    <property type="entry name" value="Immunoglobulins"/>
    <property type="match status" value="1"/>
</dbReference>
<gene>
    <name evidence="1" type="ORF">GX950_02890</name>
</gene>
<sequence length="543" mass="61320">MKRIALTLITILLLLGTVFAAPNTVIIKPFFQQIANNSLDINFTVFEVTDITRIQIDRISPTTKQIVTDNNVYDDSQIICIKDTNFYCKYNWNTGDLLDSNNYKIRITITSSPIAPPQVESDYFMIDNTSPTISNNFPDNNKWINPEIVKFSFVVSDATSGVDENSIIFRVLGNDYNIDSGKVDYNAVSGVVDFNSTGIDFNNGEMYTLTIDVNDFAKNKSTMDLNFWVDKNNPTITKFEVEEITNKQKPDFNIVAEDQEGLSGLNKMYFSCNNTMDIANWKSADYSDTYNDFNITDPTYGCNSSDGNKTIYLRVQDLAGNYSAIMDKNTNYDTSKPIVSMTRSDNNLWANNPVDVNITCTDASPTKIKYWLNGNLTTSDKNHVSFTINQDKNHELIYYCEDKVLNSDGNHYAYIGIDINGPYPINFSLPIAQNTTDVNLFWSETLPLSDVNFIVWKKKDTDSDFNKIFGPTPNNNHIDTNTALDQNYCYKIQSINQFGRDTNSDTYCVFIDLNSPIINNVTASPSNNNVTISVNATDKMVVE</sequence>
<comment type="caution">
    <text evidence="1">The sequence shown here is derived from an EMBL/GenBank/DDBJ whole genome shotgun (WGS) entry which is preliminary data.</text>
</comment>
<dbReference type="EMBL" id="JAAZKV010000019">
    <property type="protein sequence ID" value="NMA44729.1"/>
    <property type="molecule type" value="Genomic_DNA"/>
</dbReference>
<evidence type="ECO:0008006" key="3">
    <source>
        <dbReference type="Google" id="ProtNLM"/>
    </source>
</evidence>
<proteinExistence type="predicted"/>
<reference evidence="1 2" key="1">
    <citation type="journal article" date="2020" name="Biotechnol. Biofuels">
        <title>New insights from the biogas microbiome by comprehensive genome-resolved metagenomics of nearly 1600 species originating from multiple anaerobic digesters.</title>
        <authorList>
            <person name="Campanaro S."/>
            <person name="Treu L."/>
            <person name="Rodriguez-R L.M."/>
            <person name="Kovalovszki A."/>
            <person name="Ziels R.M."/>
            <person name="Maus I."/>
            <person name="Zhu X."/>
            <person name="Kougias P.G."/>
            <person name="Basile A."/>
            <person name="Luo G."/>
            <person name="Schluter A."/>
            <person name="Konstantinidis K.T."/>
            <person name="Angelidaki I."/>
        </authorList>
    </citation>
    <scope>NUCLEOTIDE SEQUENCE [LARGE SCALE GENOMIC DNA]</scope>
    <source>
        <strain evidence="1">AS22ysBPME_79</strain>
    </source>
</reference>
<organism evidence="1 2">
    <name type="scientific">Candidatus Iainarchaeum sp</name>
    <dbReference type="NCBI Taxonomy" id="3101447"/>
    <lineage>
        <taxon>Archaea</taxon>
        <taxon>Candidatus Iainarchaeota</taxon>
        <taxon>Candidatus Iainarchaeia</taxon>
        <taxon>Candidatus Iainarchaeales</taxon>
        <taxon>Candidatus Iainarchaeaceae</taxon>
        <taxon>Candidatus Iainarchaeum</taxon>
    </lineage>
</organism>
<evidence type="ECO:0000313" key="1">
    <source>
        <dbReference type="EMBL" id="NMA44729.1"/>
    </source>
</evidence>